<reference evidence="2" key="1">
    <citation type="submission" date="2016-08" db="EMBL/GenBank/DDBJ databases">
        <authorList>
            <person name="Seilhamer J.J."/>
        </authorList>
    </citation>
    <scope>NUCLEOTIDE SEQUENCE</scope>
    <source>
        <strain evidence="2">86-1</strain>
    </source>
</reference>
<gene>
    <name evidence="2" type="ORF">KL86DES1_20506</name>
</gene>
<organism evidence="2">
    <name type="scientific">uncultured Desulfovibrio sp</name>
    <dbReference type="NCBI Taxonomy" id="167968"/>
    <lineage>
        <taxon>Bacteria</taxon>
        <taxon>Pseudomonadati</taxon>
        <taxon>Thermodesulfobacteriota</taxon>
        <taxon>Desulfovibrionia</taxon>
        <taxon>Desulfovibrionales</taxon>
        <taxon>Desulfovibrionaceae</taxon>
        <taxon>Desulfovibrio</taxon>
        <taxon>environmental samples</taxon>
    </lineage>
</organism>
<evidence type="ECO:0000313" key="2">
    <source>
        <dbReference type="EMBL" id="SCM72281.1"/>
    </source>
</evidence>
<sequence>MKLLWRLREQTPAAKVLAQRDAMNYFEPCAVHRAATAIRKPHASHIPCGPTSLRQNDHWPPAGATPRAALHRHRPLSS</sequence>
<feature type="compositionally biased region" description="Basic residues" evidence="1">
    <location>
        <begin position="69"/>
        <end position="78"/>
    </location>
</feature>
<name>A0A212L408_9BACT</name>
<dbReference type="AlphaFoldDB" id="A0A212L408"/>
<proteinExistence type="predicted"/>
<evidence type="ECO:0000256" key="1">
    <source>
        <dbReference type="SAM" id="MobiDB-lite"/>
    </source>
</evidence>
<feature type="region of interest" description="Disordered" evidence="1">
    <location>
        <begin position="46"/>
        <end position="78"/>
    </location>
</feature>
<protein>
    <submittedName>
        <fullName evidence="2">Uncharacterized protein</fullName>
    </submittedName>
</protein>
<accession>A0A212L408</accession>
<dbReference type="EMBL" id="FMJC01000002">
    <property type="protein sequence ID" value="SCM72281.1"/>
    <property type="molecule type" value="Genomic_DNA"/>
</dbReference>